<organism evidence="3 4">
    <name type="scientific">Thermohalobaculum xanthum</name>
    <dbReference type="NCBI Taxonomy" id="2753746"/>
    <lineage>
        <taxon>Bacteria</taxon>
        <taxon>Pseudomonadati</taxon>
        <taxon>Pseudomonadota</taxon>
        <taxon>Alphaproteobacteria</taxon>
        <taxon>Rhodobacterales</taxon>
        <taxon>Paracoccaceae</taxon>
        <taxon>Thermohalobaculum</taxon>
    </lineage>
</organism>
<proteinExistence type="inferred from homology"/>
<evidence type="ECO:0000256" key="1">
    <source>
        <dbReference type="ARBA" id="ARBA00009759"/>
    </source>
</evidence>
<feature type="binding site" evidence="2">
    <location>
        <position position="199"/>
    </location>
    <ligand>
        <name>Mg(2+)</name>
        <dbReference type="ChEBI" id="CHEBI:18420"/>
        <label>1</label>
        <note>catalytic</note>
    </ligand>
</feature>
<dbReference type="GO" id="GO:0006020">
    <property type="term" value="P:inositol metabolic process"/>
    <property type="evidence" value="ECO:0007669"/>
    <property type="project" value="TreeGrafter"/>
</dbReference>
<dbReference type="PRINTS" id="PR00377">
    <property type="entry name" value="IMPHPHTASES"/>
</dbReference>
<dbReference type="Proteomes" id="UP000655420">
    <property type="component" value="Unassembled WGS sequence"/>
</dbReference>
<feature type="binding site" evidence="2">
    <location>
        <position position="81"/>
    </location>
    <ligand>
        <name>Mg(2+)</name>
        <dbReference type="ChEBI" id="CHEBI:18420"/>
        <label>1</label>
        <note>catalytic</note>
    </ligand>
</feature>
<evidence type="ECO:0000313" key="3">
    <source>
        <dbReference type="EMBL" id="MBK0397883.1"/>
    </source>
</evidence>
<dbReference type="Pfam" id="PF00459">
    <property type="entry name" value="Inositol_P"/>
    <property type="match status" value="1"/>
</dbReference>
<evidence type="ECO:0000313" key="4">
    <source>
        <dbReference type="Proteomes" id="UP000655420"/>
    </source>
</evidence>
<dbReference type="SUPFAM" id="SSF56655">
    <property type="entry name" value="Carbohydrate phosphatase"/>
    <property type="match status" value="1"/>
</dbReference>
<dbReference type="EMBL" id="JAEHHL010000001">
    <property type="protein sequence ID" value="MBK0397883.1"/>
    <property type="molecule type" value="Genomic_DNA"/>
</dbReference>
<keyword evidence="4" id="KW-1185">Reference proteome</keyword>
<dbReference type="InterPro" id="IPR000760">
    <property type="entry name" value="Inositol_monophosphatase-like"/>
</dbReference>
<dbReference type="AlphaFoldDB" id="A0A8J7M452"/>
<gene>
    <name evidence="3" type="ORF">H0I76_01665</name>
</gene>
<evidence type="ECO:0000256" key="2">
    <source>
        <dbReference type="PIRSR" id="PIRSR600760-2"/>
    </source>
</evidence>
<sequence length="255" mass="26742">MLAAVAGKAGQVALEHFRTSLAVEEKPGGAGPVTVADKAVNECLAEHLLAARPGYGWLSEESEDDESRLSSERVFIVDPIDGTRAFIAGEVGWSIAVAVIEAGRPVAAAVHLPAQGRSFAAALGEGATLDGAAIRGSGRAILTGAQTLAARPHLDPAHWPGGAPSVVRSFRPSLAWRLCLVAEGRFDAMLTLRDTWEWDIAAGALIASEAGLAVSDRDGGTLEFNRRSARLPGVIAAPPALHQAFIEHRRPRTLD</sequence>
<reference evidence="3" key="1">
    <citation type="submission" date="2020-12" db="EMBL/GenBank/DDBJ databases">
        <title>Bacterial taxonomy.</title>
        <authorList>
            <person name="Pan X."/>
        </authorList>
    </citation>
    <scope>NUCLEOTIDE SEQUENCE</scope>
    <source>
        <strain evidence="3">M0105</strain>
    </source>
</reference>
<dbReference type="GO" id="GO:0046872">
    <property type="term" value="F:metal ion binding"/>
    <property type="evidence" value="ECO:0007669"/>
    <property type="project" value="UniProtKB-KW"/>
</dbReference>
<name>A0A8J7M452_9RHOB</name>
<dbReference type="PANTHER" id="PTHR20854:SF4">
    <property type="entry name" value="INOSITOL-1-MONOPHOSPHATASE-RELATED"/>
    <property type="match status" value="1"/>
</dbReference>
<comment type="cofactor">
    <cofactor evidence="2">
        <name>Mg(2+)</name>
        <dbReference type="ChEBI" id="CHEBI:18420"/>
    </cofactor>
</comment>
<feature type="binding site" evidence="2">
    <location>
        <position position="78"/>
    </location>
    <ligand>
        <name>Mg(2+)</name>
        <dbReference type="ChEBI" id="CHEBI:18420"/>
        <label>1</label>
        <note>catalytic</note>
    </ligand>
</feature>
<dbReference type="PANTHER" id="PTHR20854">
    <property type="entry name" value="INOSITOL MONOPHOSPHATASE"/>
    <property type="match status" value="1"/>
</dbReference>
<feature type="binding site" evidence="2">
    <location>
        <position position="80"/>
    </location>
    <ligand>
        <name>Mg(2+)</name>
        <dbReference type="ChEBI" id="CHEBI:18420"/>
        <label>1</label>
        <note>catalytic</note>
    </ligand>
</feature>
<feature type="binding site" evidence="2">
    <location>
        <position position="60"/>
    </location>
    <ligand>
        <name>Mg(2+)</name>
        <dbReference type="ChEBI" id="CHEBI:18420"/>
        <label>1</label>
        <note>catalytic</note>
    </ligand>
</feature>
<dbReference type="Gene3D" id="3.40.190.80">
    <property type="match status" value="1"/>
</dbReference>
<comment type="similarity">
    <text evidence="1">Belongs to the inositol monophosphatase superfamily.</text>
</comment>
<dbReference type="Gene3D" id="3.30.540.10">
    <property type="entry name" value="Fructose-1,6-Bisphosphatase, subunit A, domain 1"/>
    <property type="match status" value="1"/>
</dbReference>
<keyword evidence="2" id="KW-0460">Magnesium</keyword>
<accession>A0A8J7M452</accession>
<dbReference type="GO" id="GO:0008934">
    <property type="term" value="F:inositol monophosphate 1-phosphatase activity"/>
    <property type="evidence" value="ECO:0007669"/>
    <property type="project" value="TreeGrafter"/>
</dbReference>
<keyword evidence="2" id="KW-0479">Metal-binding</keyword>
<dbReference type="GO" id="GO:0007165">
    <property type="term" value="P:signal transduction"/>
    <property type="evidence" value="ECO:0007669"/>
    <property type="project" value="TreeGrafter"/>
</dbReference>
<protein>
    <submittedName>
        <fullName evidence="3">3'(2'),5'-bisphosphate nucleotidase CysQ</fullName>
    </submittedName>
</protein>
<comment type="caution">
    <text evidence="3">The sequence shown here is derived from an EMBL/GenBank/DDBJ whole genome shotgun (WGS) entry which is preliminary data.</text>
</comment>
<dbReference type="CDD" id="cd01638">
    <property type="entry name" value="CysQ"/>
    <property type="match status" value="1"/>
</dbReference>